<keyword evidence="3" id="KW-1185">Reference proteome</keyword>
<proteinExistence type="predicted"/>
<dbReference type="EMBL" id="CP032698">
    <property type="protein sequence ID" value="AYG83958.1"/>
    <property type="molecule type" value="Genomic_DNA"/>
</dbReference>
<reference evidence="2 3" key="1">
    <citation type="submission" date="2018-10" db="EMBL/GenBank/DDBJ databases">
        <title>Relationship between Morphology and Antimicrobial Activity in Streptomyces.</title>
        <authorList>
            <person name="Kang H.J."/>
            <person name="Kim S.B."/>
        </authorList>
    </citation>
    <scope>NUCLEOTIDE SEQUENCE [LARGE SCALE GENOMIC DNA]</scope>
    <source>
        <strain evidence="2 3">BH38</strain>
    </source>
</reference>
<accession>A0A387HR38</accession>
<dbReference type="OrthoDB" id="4310037at2"/>
<name>A0A387HR38_9ACTN</name>
<evidence type="ECO:0000256" key="1">
    <source>
        <dbReference type="SAM" id="Phobius"/>
    </source>
</evidence>
<dbReference type="RefSeq" id="WP_120725055.1">
    <property type="nucleotide sequence ID" value="NZ_CP032698.1"/>
</dbReference>
<evidence type="ECO:0000313" key="3">
    <source>
        <dbReference type="Proteomes" id="UP000271554"/>
    </source>
</evidence>
<sequence>MSTHSGHSTSVDELAELRRRLEVGMAHMDGQLALLAQRGEQTERELTETAGRVAALEHLRWPLPALTVLTAMGALSLAVWQALGR</sequence>
<keyword evidence="1" id="KW-0472">Membrane</keyword>
<dbReference type="KEGG" id="shun:DWB77_06160"/>
<evidence type="ECO:0000313" key="2">
    <source>
        <dbReference type="EMBL" id="AYG83958.1"/>
    </source>
</evidence>
<dbReference type="AlphaFoldDB" id="A0A387HR38"/>
<keyword evidence="1" id="KW-1133">Transmembrane helix</keyword>
<gene>
    <name evidence="2" type="ORF">DWB77_06160</name>
</gene>
<dbReference type="Proteomes" id="UP000271554">
    <property type="component" value="Chromosome"/>
</dbReference>
<protein>
    <submittedName>
        <fullName evidence="2">Uncharacterized protein</fullName>
    </submittedName>
</protein>
<feature type="transmembrane region" description="Helical" evidence="1">
    <location>
        <begin position="61"/>
        <end position="83"/>
    </location>
</feature>
<organism evidence="2 3">
    <name type="scientific">Streptomyces hundungensis</name>
    <dbReference type="NCBI Taxonomy" id="1077946"/>
    <lineage>
        <taxon>Bacteria</taxon>
        <taxon>Bacillati</taxon>
        <taxon>Actinomycetota</taxon>
        <taxon>Actinomycetes</taxon>
        <taxon>Kitasatosporales</taxon>
        <taxon>Streptomycetaceae</taxon>
        <taxon>Streptomyces</taxon>
    </lineage>
</organism>
<keyword evidence="1" id="KW-0812">Transmembrane</keyword>